<evidence type="ECO:0000313" key="7">
    <source>
        <dbReference type="Proteomes" id="UP000199045"/>
    </source>
</evidence>
<dbReference type="EMBL" id="FNBN01000002">
    <property type="protein sequence ID" value="SDF74163.1"/>
    <property type="molecule type" value="Genomic_DNA"/>
</dbReference>
<reference evidence="7" key="1">
    <citation type="submission" date="2016-10" db="EMBL/GenBank/DDBJ databases">
        <authorList>
            <person name="Varghese N."/>
            <person name="Submissions S."/>
        </authorList>
    </citation>
    <scope>NUCLEOTIDE SEQUENCE [LARGE SCALE GENOMIC DNA]</scope>
    <source>
        <strain evidence="7">DSM 527</strain>
    </source>
</reference>
<evidence type="ECO:0000256" key="1">
    <source>
        <dbReference type="ARBA" id="ARBA00023015"/>
    </source>
</evidence>
<proteinExistence type="predicted"/>
<dbReference type="InterPro" id="IPR001647">
    <property type="entry name" value="HTH_TetR"/>
</dbReference>
<feature type="DNA-binding region" description="H-T-H motif" evidence="4">
    <location>
        <begin position="28"/>
        <end position="47"/>
    </location>
</feature>
<dbReference type="PROSITE" id="PS01081">
    <property type="entry name" value="HTH_TETR_1"/>
    <property type="match status" value="1"/>
</dbReference>
<dbReference type="SUPFAM" id="SSF46689">
    <property type="entry name" value="Homeodomain-like"/>
    <property type="match status" value="1"/>
</dbReference>
<dbReference type="RefSeq" id="WP_089831504.1">
    <property type="nucleotide sequence ID" value="NZ_FNBN01000002.1"/>
</dbReference>
<dbReference type="InterPro" id="IPR036271">
    <property type="entry name" value="Tet_transcr_reg_TetR-rel_C_sf"/>
</dbReference>
<dbReference type="OrthoDB" id="9798857at2"/>
<dbReference type="GO" id="GO:0003677">
    <property type="term" value="F:DNA binding"/>
    <property type="evidence" value="ECO:0007669"/>
    <property type="project" value="UniProtKB-UniRule"/>
</dbReference>
<sequence>MKKSERTKQFIIEQAADLFNEKGIAGTSIDEILQASKVAKGCLYGHFQSKDELAYASAEFLLDKLTTHRNRLIQEQKTAIGKLTAFAEVNANPLDSSFIHGGCPILNFAVDADDTNPAIREKVQSVVSQTIKMLTGIVKEGVKAGELSPSINADEMAVKMFATVEGATMMSRVTGSPLPMKTAVKAMKKELASYSLI</sequence>
<organism evidence="6 7">
    <name type="scientific">Chitinophaga filiformis</name>
    <name type="common">Myxococcus filiformis</name>
    <name type="synonym">Flexibacter filiformis</name>
    <dbReference type="NCBI Taxonomy" id="104663"/>
    <lineage>
        <taxon>Bacteria</taxon>
        <taxon>Pseudomonadati</taxon>
        <taxon>Bacteroidota</taxon>
        <taxon>Chitinophagia</taxon>
        <taxon>Chitinophagales</taxon>
        <taxon>Chitinophagaceae</taxon>
        <taxon>Chitinophaga</taxon>
    </lineage>
</organism>
<evidence type="ECO:0000256" key="4">
    <source>
        <dbReference type="PROSITE-ProRule" id="PRU00335"/>
    </source>
</evidence>
<keyword evidence="2 4" id="KW-0238">DNA-binding</keyword>
<dbReference type="InterPro" id="IPR011075">
    <property type="entry name" value="TetR_C"/>
</dbReference>
<dbReference type="PROSITE" id="PS50977">
    <property type="entry name" value="HTH_TETR_2"/>
    <property type="match status" value="1"/>
</dbReference>
<dbReference type="Proteomes" id="UP000199045">
    <property type="component" value="Unassembled WGS sequence"/>
</dbReference>
<keyword evidence="1" id="KW-0805">Transcription regulation</keyword>
<dbReference type="InterPro" id="IPR023772">
    <property type="entry name" value="DNA-bd_HTH_TetR-type_CS"/>
</dbReference>
<gene>
    <name evidence="6" type="ORF">SAMN04488121_102829</name>
</gene>
<dbReference type="PANTHER" id="PTHR47506:SF3">
    <property type="entry name" value="HTH-TYPE TRANSCRIPTIONAL REGULATOR LMRA"/>
    <property type="match status" value="1"/>
</dbReference>
<evidence type="ECO:0000313" key="6">
    <source>
        <dbReference type="EMBL" id="SDF74163.1"/>
    </source>
</evidence>
<dbReference type="PRINTS" id="PR00455">
    <property type="entry name" value="HTHTETR"/>
</dbReference>
<dbReference type="Pfam" id="PF16925">
    <property type="entry name" value="TetR_C_13"/>
    <property type="match status" value="1"/>
</dbReference>
<evidence type="ECO:0000256" key="2">
    <source>
        <dbReference type="ARBA" id="ARBA00023125"/>
    </source>
</evidence>
<dbReference type="STRING" id="104663.SAMN04488121_102829"/>
<dbReference type="Pfam" id="PF00440">
    <property type="entry name" value="TetR_N"/>
    <property type="match status" value="1"/>
</dbReference>
<feature type="domain" description="HTH tetR-type" evidence="5">
    <location>
        <begin position="5"/>
        <end position="65"/>
    </location>
</feature>
<evidence type="ECO:0000256" key="3">
    <source>
        <dbReference type="ARBA" id="ARBA00023163"/>
    </source>
</evidence>
<dbReference type="PANTHER" id="PTHR47506">
    <property type="entry name" value="TRANSCRIPTIONAL REGULATORY PROTEIN"/>
    <property type="match status" value="1"/>
</dbReference>
<dbReference type="SUPFAM" id="SSF48498">
    <property type="entry name" value="Tetracyclin repressor-like, C-terminal domain"/>
    <property type="match status" value="1"/>
</dbReference>
<dbReference type="InterPro" id="IPR009057">
    <property type="entry name" value="Homeodomain-like_sf"/>
</dbReference>
<name>A0A1G7NJG3_CHIFI</name>
<protein>
    <submittedName>
        <fullName evidence="6">DNA-binding transcriptional regulator, AcrR family</fullName>
    </submittedName>
</protein>
<keyword evidence="3" id="KW-0804">Transcription</keyword>
<dbReference type="AlphaFoldDB" id="A0A1G7NJG3"/>
<evidence type="ECO:0000259" key="5">
    <source>
        <dbReference type="PROSITE" id="PS50977"/>
    </source>
</evidence>
<accession>A0A1G7NJG3</accession>
<dbReference type="Gene3D" id="1.10.357.10">
    <property type="entry name" value="Tetracycline Repressor, domain 2"/>
    <property type="match status" value="1"/>
</dbReference>